<name>A0A7D9EAC3_PARCT</name>
<dbReference type="PANTHER" id="PTHR46585:SF1">
    <property type="entry name" value="CHROMO DOMAIN-CONTAINING PROTEIN"/>
    <property type="match status" value="1"/>
</dbReference>
<evidence type="ECO:0000313" key="1">
    <source>
        <dbReference type="EMBL" id="CAB4005628.1"/>
    </source>
</evidence>
<dbReference type="GO" id="GO:0015074">
    <property type="term" value="P:DNA integration"/>
    <property type="evidence" value="ECO:0007669"/>
    <property type="project" value="InterPro"/>
</dbReference>
<proteinExistence type="predicted"/>
<dbReference type="GO" id="GO:0003676">
    <property type="term" value="F:nucleic acid binding"/>
    <property type="evidence" value="ECO:0007669"/>
    <property type="project" value="InterPro"/>
</dbReference>
<protein>
    <submittedName>
        <fullName evidence="1">Uncharacterized transposon-derived</fullName>
    </submittedName>
</protein>
<dbReference type="InterPro" id="IPR001584">
    <property type="entry name" value="Integrase_cat-core"/>
</dbReference>
<sequence>MAEKYLSQIYYNPESPASFGGIDSIDRVVKDEGKHQISRNKIRLWLQKQDTFTLHKSVRYRFKRNRVIVGAIDEQWEADLVIMDSISKYNNGFKYILTVIDVLSKYAWAEPIKTKTGENLVKAFEKILKKGRKPETFHSDKGTEFMNRKFQAFLKKHNIRFFTTQNETKASIVERFNRTLKTKMWKYFTAKNTLKYVDILQKLVNSYNHSRHRSIGMRPIDVNEDNESILWQKLYGEQSDKPVRFKFNIGDQVRISKARRTFKKGYLPNWTEEVFTITKRVLRRPPVYKIADFDDEELKEHFTNKSFKEGIKQTVIFIESKKYLDHACVINVKRQWEVALTELHYPHTWSTLKRGVQQTFLYKIGSSPYQTVVLKETQYSSIDQLTKALNAGMSKEIQTKVKFSYNHSSRKILVDVKHGTTVWFTGELATVLGFDQHTLIEKKTSSPYAADIKGGFSSMYVYTDIVDAQFVSDVKVPLL</sequence>
<dbReference type="PROSITE" id="PS50994">
    <property type="entry name" value="INTEGRASE"/>
    <property type="match status" value="1"/>
</dbReference>
<dbReference type="InterPro" id="IPR036397">
    <property type="entry name" value="RNaseH_sf"/>
</dbReference>
<keyword evidence="2" id="KW-1185">Reference proteome</keyword>
<comment type="caution">
    <text evidence="1">The sequence shown here is derived from an EMBL/GenBank/DDBJ whole genome shotgun (WGS) entry which is preliminary data.</text>
</comment>
<dbReference type="SUPFAM" id="SSF53098">
    <property type="entry name" value="Ribonuclease H-like"/>
    <property type="match status" value="1"/>
</dbReference>
<accession>A0A7D9EAC3</accession>
<organism evidence="1 2">
    <name type="scientific">Paramuricea clavata</name>
    <name type="common">Red gorgonian</name>
    <name type="synonym">Violescent sea-whip</name>
    <dbReference type="NCBI Taxonomy" id="317549"/>
    <lineage>
        <taxon>Eukaryota</taxon>
        <taxon>Metazoa</taxon>
        <taxon>Cnidaria</taxon>
        <taxon>Anthozoa</taxon>
        <taxon>Octocorallia</taxon>
        <taxon>Malacalcyonacea</taxon>
        <taxon>Plexauridae</taxon>
        <taxon>Paramuricea</taxon>
    </lineage>
</organism>
<dbReference type="PANTHER" id="PTHR46585">
    <property type="entry name" value="INTEGRASE CORE DOMAIN CONTAINING PROTEIN"/>
    <property type="match status" value="1"/>
</dbReference>
<gene>
    <name evidence="1" type="ORF">PACLA_8A079147</name>
</gene>
<dbReference type="InterPro" id="IPR012337">
    <property type="entry name" value="RNaseH-like_sf"/>
</dbReference>
<evidence type="ECO:0000313" key="2">
    <source>
        <dbReference type="Proteomes" id="UP001152795"/>
    </source>
</evidence>
<dbReference type="AlphaFoldDB" id="A0A7D9EAC3"/>
<dbReference type="EMBL" id="CACRXK020005254">
    <property type="protein sequence ID" value="CAB4005628.1"/>
    <property type="molecule type" value="Genomic_DNA"/>
</dbReference>
<dbReference type="Proteomes" id="UP001152795">
    <property type="component" value="Unassembled WGS sequence"/>
</dbReference>
<dbReference type="Pfam" id="PF00665">
    <property type="entry name" value="rve"/>
    <property type="match status" value="1"/>
</dbReference>
<dbReference type="Gene3D" id="3.30.420.10">
    <property type="entry name" value="Ribonuclease H-like superfamily/Ribonuclease H"/>
    <property type="match status" value="1"/>
</dbReference>
<dbReference type="OrthoDB" id="5984733at2759"/>
<reference evidence="1" key="1">
    <citation type="submission" date="2020-04" db="EMBL/GenBank/DDBJ databases">
        <authorList>
            <person name="Alioto T."/>
            <person name="Alioto T."/>
            <person name="Gomez Garrido J."/>
        </authorList>
    </citation>
    <scope>NUCLEOTIDE SEQUENCE</scope>
    <source>
        <strain evidence="1">A484AB</strain>
    </source>
</reference>